<dbReference type="EMBL" id="JACJJC010000008">
    <property type="protein sequence ID" value="MBM6704097.1"/>
    <property type="molecule type" value="Genomic_DNA"/>
</dbReference>
<dbReference type="PANTHER" id="PTHR30329">
    <property type="entry name" value="STATOR ELEMENT OF FLAGELLAR MOTOR COMPLEX"/>
    <property type="match status" value="1"/>
</dbReference>
<keyword evidence="5" id="KW-0732">Signal</keyword>
<dbReference type="PRINTS" id="PR01021">
    <property type="entry name" value="OMPADOMAIN"/>
</dbReference>
<dbReference type="InterPro" id="IPR006665">
    <property type="entry name" value="OmpA-like"/>
</dbReference>
<evidence type="ECO:0000259" key="6">
    <source>
        <dbReference type="PROSITE" id="PS51123"/>
    </source>
</evidence>
<protein>
    <submittedName>
        <fullName evidence="7">OmpA family protein</fullName>
    </submittedName>
</protein>
<evidence type="ECO:0000313" key="7">
    <source>
        <dbReference type="EMBL" id="MBM6704097.1"/>
    </source>
</evidence>
<evidence type="ECO:0000256" key="4">
    <source>
        <dbReference type="PROSITE-ProRule" id="PRU00473"/>
    </source>
</evidence>
<dbReference type="CDD" id="cd07185">
    <property type="entry name" value="OmpA_C-like"/>
    <property type="match status" value="1"/>
</dbReference>
<dbReference type="PROSITE" id="PS51123">
    <property type="entry name" value="OMPA_2"/>
    <property type="match status" value="1"/>
</dbReference>
<dbReference type="Proteomes" id="UP000715095">
    <property type="component" value="Unassembled WGS sequence"/>
</dbReference>
<comment type="caution">
    <text evidence="7">The sequence shown here is derived from an EMBL/GenBank/DDBJ whole genome shotgun (WGS) entry which is preliminary data.</text>
</comment>
<dbReference type="Pfam" id="PF00691">
    <property type="entry name" value="OmpA"/>
    <property type="match status" value="1"/>
</dbReference>
<proteinExistence type="predicted"/>
<dbReference type="InterPro" id="IPR006664">
    <property type="entry name" value="OMP_bac"/>
</dbReference>
<accession>A0ABS2DSH8</accession>
<dbReference type="InterPro" id="IPR050330">
    <property type="entry name" value="Bact_OuterMem_StrucFunc"/>
</dbReference>
<organism evidence="7 8">
    <name type="scientific">Sutterella massiliensis</name>
    <dbReference type="NCBI Taxonomy" id="1816689"/>
    <lineage>
        <taxon>Bacteria</taxon>
        <taxon>Pseudomonadati</taxon>
        <taxon>Pseudomonadota</taxon>
        <taxon>Betaproteobacteria</taxon>
        <taxon>Burkholderiales</taxon>
        <taxon>Sutterellaceae</taxon>
        <taxon>Sutterella</taxon>
    </lineage>
</organism>
<name>A0ABS2DSH8_9BURK</name>
<evidence type="ECO:0000256" key="3">
    <source>
        <dbReference type="ARBA" id="ARBA00023237"/>
    </source>
</evidence>
<feature type="signal peptide" evidence="5">
    <location>
        <begin position="1"/>
        <end position="24"/>
    </location>
</feature>
<dbReference type="SUPFAM" id="SSF103088">
    <property type="entry name" value="OmpA-like"/>
    <property type="match status" value="1"/>
</dbReference>
<keyword evidence="2 4" id="KW-0472">Membrane</keyword>
<dbReference type="PANTHER" id="PTHR30329:SF21">
    <property type="entry name" value="LIPOPROTEIN YIAD-RELATED"/>
    <property type="match status" value="1"/>
</dbReference>
<reference evidence="7 8" key="1">
    <citation type="journal article" date="2021" name="Sci. Rep.">
        <title>The distribution of antibiotic resistance genes in chicken gut microbiota commensals.</title>
        <authorList>
            <person name="Juricova H."/>
            <person name="Matiasovicova J."/>
            <person name="Kubasova T."/>
            <person name="Cejkova D."/>
            <person name="Rychlik I."/>
        </authorList>
    </citation>
    <scope>NUCLEOTIDE SEQUENCE [LARGE SCALE GENOMIC DNA]</scope>
    <source>
        <strain evidence="7 8">An829</strain>
    </source>
</reference>
<sequence length="223" mass="23519">MKTSAKIGGIVAAVMLAVSGASFAAEQVNPYVHSSSGDIVKNSTGLCWRTGFWTPALAEALGVNGAGCACDADILDAAACKAVEEPAPAKAAEKVTFSADMLFNYNRSDLKDEGKAVLDDLVSRIAGVDIEVILSTGYADRIGSDKFNERLSQKRAESVKAYLVSKGVDAQLIQTEGKGEADPVVNCPDPSRQGQIKNFRELVNCLAPNRRAVVEVVGTRPAE</sequence>
<dbReference type="RefSeq" id="WP_205102572.1">
    <property type="nucleotide sequence ID" value="NZ_JACJJC010000008.1"/>
</dbReference>
<feature type="chain" id="PRO_5046345818" evidence="5">
    <location>
        <begin position="25"/>
        <end position="223"/>
    </location>
</feature>
<evidence type="ECO:0000256" key="1">
    <source>
        <dbReference type="ARBA" id="ARBA00004442"/>
    </source>
</evidence>
<evidence type="ECO:0000313" key="8">
    <source>
        <dbReference type="Proteomes" id="UP000715095"/>
    </source>
</evidence>
<evidence type="ECO:0000256" key="2">
    <source>
        <dbReference type="ARBA" id="ARBA00023136"/>
    </source>
</evidence>
<keyword evidence="8" id="KW-1185">Reference proteome</keyword>
<gene>
    <name evidence="7" type="ORF">H6A60_06305</name>
</gene>
<dbReference type="InterPro" id="IPR036737">
    <property type="entry name" value="OmpA-like_sf"/>
</dbReference>
<evidence type="ECO:0000256" key="5">
    <source>
        <dbReference type="SAM" id="SignalP"/>
    </source>
</evidence>
<comment type="subcellular location">
    <subcellularLocation>
        <location evidence="1">Cell outer membrane</location>
    </subcellularLocation>
</comment>
<feature type="domain" description="OmpA-like" evidence="6">
    <location>
        <begin position="90"/>
        <end position="220"/>
    </location>
</feature>
<keyword evidence="3" id="KW-0998">Cell outer membrane</keyword>
<dbReference type="Gene3D" id="3.30.1330.60">
    <property type="entry name" value="OmpA-like domain"/>
    <property type="match status" value="1"/>
</dbReference>